<gene>
    <name evidence="1" type="ORF">FTRO_0130060</name>
</gene>
<sequence>MTKMENNQDLNSLQNGNDENKTWFFEFDATTKSYTRAVYAATKPENTTSIDPNGVINPVWNPSTNSWIGQSIDDYLAEQKANAKQQVDPVQKQMASIVQMLVAQKADNMALKSQIATLSKQGGNTNA</sequence>
<evidence type="ECO:0000313" key="1">
    <source>
        <dbReference type="EMBL" id="GAP04934.1"/>
    </source>
</evidence>
<reference evidence="1" key="1">
    <citation type="journal article" date="2015" name="BMC Genomics">
        <title>Comparative genomics of Fructobacillus spp. and Leuconostoc spp. reveals niche-specific evolution of Fructobacillus spp.</title>
        <authorList>
            <person name="Endo A."/>
            <person name="Tanizawa Y."/>
            <person name="Tanaka N."/>
            <person name="Maeno S."/>
            <person name="Kumar H."/>
            <person name="Shiwa Y."/>
            <person name="Okada S."/>
            <person name="Yoshikawa H."/>
            <person name="Dicks L."/>
            <person name="Nakagawa J."/>
            <person name="Arita M."/>
        </authorList>
    </citation>
    <scope>NUCLEOTIDE SEQUENCE [LARGE SCALE GENOMIC DNA]</scope>
    <source>
        <strain evidence="1">F214-1</strain>
    </source>
</reference>
<dbReference type="Proteomes" id="UP000064514">
    <property type="component" value="Unassembled WGS sequence"/>
</dbReference>
<name>A0A3F3H366_9LACO</name>
<protein>
    <submittedName>
        <fullName evidence="1">Uncharacterized protein</fullName>
    </submittedName>
</protein>
<accession>A0A3F3H366</accession>
<proteinExistence type="predicted"/>
<organism evidence="1">
    <name type="scientific">Fructobacillus tropaeoli</name>
    <dbReference type="NCBI Taxonomy" id="709323"/>
    <lineage>
        <taxon>Bacteria</taxon>
        <taxon>Bacillati</taxon>
        <taxon>Bacillota</taxon>
        <taxon>Bacilli</taxon>
        <taxon>Lactobacillales</taxon>
        <taxon>Lactobacillaceae</taxon>
        <taxon>Fructobacillus</taxon>
    </lineage>
</organism>
<dbReference type="STRING" id="709323.GCA_001047135_01502"/>
<dbReference type="EMBL" id="DF968090">
    <property type="protein sequence ID" value="GAP04934.1"/>
    <property type="molecule type" value="Genomic_DNA"/>
</dbReference>
<dbReference type="AlphaFoldDB" id="A0A3F3H366"/>